<accession>A0A8J2RZ83</accession>
<dbReference type="InterPro" id="IPR032628">
    <property type="entry name" value="AC_N"/>
</dbReference>
<dbReference type="PROSITE" id="PS50125">
    <property type="entry name" value="GUANYLATE_CYCLASE_2"/>
    <property type="match status" value="2"/>
</dbReference>
<dbReference type="InterPro" id="IPR009398">
    <property type="entry name" value="Adcy_conserved_dom"/>
</dbReference>
<keyword evidence="13 14" id="KW-0456">Lyase</keyword>
<dbReference type="Pfam" id="PF16214">
    <property type="entry name" value="AC_N"/>
    <property type="match status" value="1"/>
</dbReference>
<dbReference type="Gene3D" id="3.30.70.1230">
    <property type="entry name" value="Nucleotide cyclase"/>
    <property type="match status" value="2"/>
</dbReference>
<evidence type="ECO:0000256" key="2">
    <source>
        <dbReference type="ARBA" id="ARBA00001946"/>
    </source>
</evidence>
<evidence type="ECO:0000256" key="3">
    <source>
        <dbReference type="ARBA" id="ARBA00004141"/>
    </source>
</evidence>
<protein>
    <recommendedName>
        <fullName evidence="4">adenylate cyclase</fullName>
        <ecNumber evidence="4">4.6.1.1</ecNumber>
    </recommendedName>
</protein>
<sequence length="1513" mass="168438">MDDEISTPRRTMESSGTLSTDDEPSQSCTSPSTVKQHHLHLALERASSTARFQRSGGGAVVYGGLYLPSLQKGLSGRFENQPLELAYQRYSYRQRQKSFIVVNGVDVALKIIAVVLISIHYYGASLTTNKSFSCSTDSLLSFNSSSECLNKSTTSGVTLAHSHGVYPTETVTWTSCLILVNILLCFLASCWKCFANNYLHWAALATWLLMNLQGLGFDGIGGKGNQSEIISSELTTHMAWYILFIIFATYAMLPLPLLWSVSAAGATVVIHLTSFFVVHSVRINSNPSPWEDWYCIAMSGSADLVLYAAMNFAGLYAKYLTDRAGRKAFLETRRSHEMRCKAEKENDKQEKLLLSVLPRFVVMEMIRDFAGEEDTEKSGGNGSAVGTKLVSTPIVSADAPTLSAPIPQFHKIYLHRYENVSILFADIKGFTELASQCSAQELVRVLNDLFGKFDRLAEENHCLRIKLLGDCYYCVSGLPEARSNHANCCVETGLDMICAIQFVRQKTKVDLNMRIGIHSGSVLCGVLGVYKWQFDVWSFDVTMANHMESGGIPGRVHISKATLNCLDDTYEVEPGYGDTRDAYLKEHKVETFLIVKKRRIKKLSKDEQQHNRSSSDRVGCCRTRMLEAWIEEEEEDNPIKRKTSQAGNVTASARPSLGGVSVGAISSPDTSVLINDSADWSPEIPFENLDICGLDDDDDGQTSFTKSFDLADQESHQLKVPNASSTHASTSALPNLLNDEALRGECTPSPPSSIRRGQESPCNRGGSRRVRIAAPETALLSLQEEVDQLMDLSIEIDSNKKIRNEHVHPVTLQFLRPDMESTFSNMREDVFKSNAFCVFIIWILLACSLLIVMPKTIGLWVTLLIATIMLASALILAIAEEMPWLPDSWIRHASKELARKRTLRNLYICFVVGIVFITTVVNMVLFADYITHLESTSFNNQYYPENSKNCSQEGNFSDTSELHHNMSDPNTNNSLYVVASCLLPQYHMYTWVLAMVCLASFLKLNYMMKSAILLVMVIVYTILMTAAYPKVFYEIQGDCGLYVVDKWSMLVLIFLFFYVVGYHSRLVEVTSRLDFLWKQQAAKELTDISETRTYNTQLLKNILPDHVATYFLAAESSERRADELYSQAKDGVGVMFASIPNFTEFYSEDVNKGMECIRLLNEIIVDFDELLDESRFSSIEKIKTIGSTYMAVSGLDPVQNTATMGSEDEYLHLTALTDFALAMKDRLDEVNRHSFNNFQLRVGIGVGQVVGGVIGARKPVFDVWGNTVNEASRMDSTGQMGRIQVTRDVYQILSERGYRLQPRGLVQVKGKGEMQTYLVVGKEMGSPKGVHRQPSSRSSLAAVVYGMVRARRRQTTAKQGVLTSAAAVQQLHRTSTRRAAATSSSSASAAQGALDRLRAFSSVRRQPTLRNSTNSSGVNQNGSGFPGHPSPSNNIRQQNSESSPSKLRQATVGQDPNLTVPNRSTTISSRHPLQISRSYHDMPKFNTVQEHIDDNDDSDLPYGEVQDTCLQPQ</sequence>
<dbReference type="PANTHER" id="PTHR45627">
    <property type="entry name" value="ADENYLATE CYCLASE TYPE 1"/>
    <property type="match status" value="1"/>
</dbReference>
<feature type="domain" description="Guanylate cyclase" evidence="17">
    <location>
        <begin position="421"/>
        <end position="548"/>
    </location>
</feature>
<evidence type="ECO:0000256" key="16">
    <source>
        <dbReference type="SAM" id="Phobius"/>
    </source>
</evidence>
<dbReference type="FunFam" id="3.30.70.1230:FF:000040">
    <property type="entry name" value="Ca(2+)/calmodulin-responsive adenylate cyclase"/>
    <property type="match status" value="1"/>
</dbReference>
<feature type="transmembrane region" description="Helical" evidence="16">
    <location>
        <begin position="859"/>
        <end position="885"/>
    </location>
</feature>
<feature type="compositionally biased region" description="Polar residues" evidence="15">
    <location>
        <begin position="13"/>
        <end position="34"/>
    </location>
</feature>
<keyword evidence="19" id="KW-1185">Reference proteome</keyword>
<evidence type="ECO:0000256" key="6">
    <source>
        <dbReference type="ARBA" id="ARBA00022723"/>
    </source>
</evidence>
<evidence type="ECO:0000256" key="4">
    <source>
        <dbReference type="ARBA" id="ARBA00012201"/>
    </source>
</evidence>
<keyword evidence="6" id="KW-0479">Metal-binding</keyword>
<dbReference type="GO" id="GO:0007189">
    <property type="term" value="P:adenylate cyclase-activating G protein-coupled receptor signaling pathway"/>
    <property type="evidence" value="ECO:0007669"/>
    <property type="project" value="TreeGrafter"/>
</dbReference>
<evidence type="ECO:0000313" key="18">
    <source>
        <dbReference type="EMBL" id="CAH0111358.1"/>
    </source>
</evidence>
<dbReference type="EMBL" id="CAKKLH010000314">
    <property type="protein sequence ID" value="CAH0111358.1"/>
    <property type="molecule type" value="Genomic_DNA"/>
</dbReference>
<feature type="region of interest" description="Disordered" evidence="15">
    <location>
        <begin position="741"/>
        <end position="768"/>
    </location>
</feature>
<dbReference type="PROSITE" id="PS00452">
    <property type="entry name" value="GUANYLATE_CYCLASE_1"/>
    <property type="match status" value="1"/>
</dbReference>
<evidence type="ECO:0000256" key="9">
    <source>
        <dbReference type="ARBA" id="ARBA00022842"/>
    </source>
</evidence>
<evidence type="ECO:0000259" key="17">
    <source>
        <dbReference type="PROSITE" id="PS50125"/>
    </source>
</evidence>
<evidence type="ECO:0000256" key="8">
    <source>
        <dbReference type="ARBA" id="ARBA00022840"/>
    </source>
</evidence>
<comment type="similarity">
    <text evidence="14">Belongs to the adenylyl cyclase class-4/guanylyl cyclase family.</text>
</comment>
<evidence type="ECO:0000256" key="1">
    <source>
        <dbReference type="ARBA" id="ARBA00001593"/>
    </source>
</evidence>
<feature type="transmembrane region" description="Helical" evidence="16">
    <location>
        <begin position="293"/>
        <end position="317"/>
    </location>
</feature>
<dbReference type="GO" id="GO:0035556">
    <property type="term" value="P:intracellular signal transduction"/>
    <property type="evidence" value="ECO:0007669"/>
    <property type="project" value="InterPro"/>
</dbReference>
<comment type="subcellular location">
    <subcellularLocation>
        <location evidence="3">Membrane</location>
        <topology evidence="3">Multi-pass membrane protein</topology>
    </subcellularLocation>
</comment>
<dbReference type="CDD" id="cd07302">
    <property type="entry name" value="CHD"/>
    <property type="match status" value="2"/>
</dbReference>
<keyword evidence="9" id="KW-0460">Magnesium</keyword>
<evidence type="ECO:0000256" key="5">
    <source>
        <dbReference type="ARBA" id="ARBA00022692"/>
    </source>
</evidence>
<feature type="transmembrane region" description="Helical" evidence="16">
    <location>
        <begin position="171"/>
        <end position="191"/>
    </location>
</feature>
<feature type="region of interest" description="Disordered" evidence="15">
    <location>
        <begin position="1400"/>
        <end position="1477"/>
    </location>
</feature>
<feature type="compositionally biased region" description="Basic and acidic residues" evidence="15">
    <location>
        <begin position="1"/>
        <end position="12"/>
    </location>
</feature>
<feature type="transmembrane region" description="Helical" evidence="16">
    <location>
        <begin position="229"/>
        <end position="250"/>
    </location>
</feature>
<dbReference type="OrthoDB" id="60033at2759"/>
<comment type="cofactor">
    <cofactor evidence="2">
        <name>Mg(2+)</name>
        <dbReference type="ChEBI" id="CHEBI:18420"/>
    </cofactor>
</comment>
<evidence type="ECO:0000256" key="13">
    <source>
        <dbReference type="ARBA" id="ARBA00023239"/>
    </source>
</evidence>
<dbReference type="SUPFAM" id="SSF55073">
    <property type="entry name" value="Nucleotide cyclase"/>
    <property type="match status" value="2"/>
</dbReference>
<feature type="transmembrane region" description="Helical" evidence="16">
    <location>
        <begin position="835"/>
        <end position="853"/>
    </location>
</feature>
<feature type="compositionally biased region" description="Polar residues" evidence="15">
    <location>
        <begin position="1430"/>
        <end position="1477"/>
    </location>
</feature>
<comment type="catalytic activity">
    <reaction evidence="1">
        <text>ATP = 3',5'-cyclic AMP + diphosphate</text>
        <dbReference type="Rhea" id="RHEA:15389"/>
        <dbReference type="ChEBI" id="CHEBI:30616"/>
        <dbReference type="ChEBI" id="CHEBI:33019"/>
        <dbReference type="ChEBI" id="CHEBI:58165"/>
        <dbReference type="EC" id="4.6.1.1"/>
    </reaction>
</comment>
<dbReference type="PANTHER" id="PTHR45627:SF1">
    <property type="entry name" value="ADENYLATE CYCLASE TYPE 8"/>
    <property type="match status" value="1"/>
</dbReference>
<comment type="caution">
    <text evidence="18">The sequence shown here is derived from an EMBL/GenBank/DDBJ whole genome shotgun (WGS) entry which is preliminary data.</text>
</comment>
<reference evidence="18" key="1">
    <citation type="submission" date="2021-11" db="EMBL/GenBank/DDBJ databases">
        <authorList>
            <person name="Schell T."/>
        </authorList>
    </citation>
    <scope>NUCLEOTIDE SEQUENCE</scope>
    <source>
        <strain evidence="18">M5</strain>
    </source>
</reference>
<evidence type="ECO:0000256" key="15">
    <source>
        <dbReference type="SAM" id="MobiDB-lite"/>
    </source>
</evidence>
<dbReference type="Pfam" id="PF06327">
    <property type="entry name" value="Adcy_cons_dom"/>
    <property type="match status" value="1"/>
</dbReference>
<feature type="transmembrane region" description="Helical" evidence="16">
    <location>
        <begin position="1011"/>
        <end position="1028"/>
    </location>
</feature>
<proteinExistence type="inferred from homology"/>
<dbReference type="Proteomes" id="UP000789390">
    <property type="component" value="Unassembled WGS sequence"/>
</dbReference>
<evidence type="ECO:0000256" key="7">
    <source>
        <dbReference type="ARBA" id="ARBA00022741"/>
    </source>
</evidence>
<evidence type="ECO:0000256" key="12">
    <source>
        <dbReference type="ARBA" id="ARBA00023136"/>
    </source>
</evidence>
<feature type="transmembrane region" description="Helical" evidence="16">
    <location>
        <begin position="1040"/>
        <end position="1062"/>
    </location>
</feature>
<dbReference type="SMART" id="SM00044">
    <property type="entry name" value="CYCc"/>
    <property type="match status" value="2"/>
</dbReference>
<dbReference type="FunFam" id="3.30.70.1230:FF:000006">
    <property type="entry name" value="Adenylate cyclase"/>
    <property type="match status" value="1"/>
</dbReference>
<dbReference type="InterPro" id="IPR018297">
    <property type="entry name" value="A/G_cyclase_CS"/>
</dbReference>
<evidence type="ECO:0000256" key="10">
    <source>
        <dbReference type="ARBA" id="ARBA00022989"/>
    </source>
</evidence>
<evidence type="ECO:0000256" key="11">
    <source>
        <dbReference type="ARBA" id="ARBA00022998"/>
    </source>
</evidence>
<dbReference type="GO" id="GO:0005886">
    <property type="term" value="C:plasma membrane"/>
    <property type="evidence" value="ECO:0007669"/>
    <property type="project" value="InterPro"/>
</dbReference>
<keyword evidence="12 16" id="KW-0472">Membrane</keyword>
<dbReference type="InterPro" id="IPR001054">
    <property type="entry name" value="A/G_cyclase"/>
</dbReference>
<dbReference type="InterPro" id="IPR029787">
    <property type="entry name" value="Nucleotide_cyclase"/>
</dbReference>
<feature type="region of interest" description="Disordered" evidence="15">
    <location>
        <begin position="1"/>
        <end position="34"/>
    </location>
</feature>
<evidence type="ECO:0000313" key="19">
    <source>
        <dbReference type="Proteomes" id="UP000789390"/>
    </source>
</evidence>
<feature type="transmembrane region" description="Helical" evidence="16">
    <location>
        <begin position="257"/>
        <end position="281"/>
    </location>
</feature>
<feature type="compositionally biased region" description="Polar residues" evidence="15">
    <location>
        <begin position="1403"/>
        <end position="1423"/>
    </location>
</feature>
<keyword evidence="11" id="KW-0115">cAMP biosynthesis</keyword>
<dbReference type="GO" id="GO:0005524">
    <property type="term" value="F:ATP binding"/>
    <property type="evidence" value="ECO:0007669"/>
    <property type="project" value="UniProtKB-KW"/>
</dbReference>
<keyword evidence="8" id="KW-0067">ATP-binding</keyword>
<feature type="domain" description="Guanylate cyclase" evidence="17">
    <location>
        <begin position="1133"/>
        <end position="1275"/>
    </location>
</feature>
<feature type="transmembrane region" description="Helical" evidence="16">
    <location>
        <begin position="99"/>
        <end position="122"/>
    </location>
</feature>
<dbReference type="GO" id="GO:0004016">
    <property type="term" value="F:adenylate cyclase activity"/>
    <property type="evidence" value="ECO:0007669"/>
    <property type="project" value="UniProtKB-EC"/>
</dbReference>
<feature type="transmembrane region" description="Helical" evidence="16">
    <location>
        <begin position="906"/>
        <end position="927"/>
    </location>
</feature>
<name>A0A8J2RZ83_9CRUS</name>
<gene>
    <name evidence="18" type="ORF">DGAL_LOCUS14999</name>
</gene>
<evidence type="ECO:0000256" key="14">
    <source>
        <dbReference type="RuleBase" id="RU000405"/>
    </source>
</evidence>
<keyword evidence="10 16" id="KW-1133">Transmembrane helix</keyword>
<dbReference type="Pfam" id="PF00211">
    <property type="entry name" value="Guanylate_cyc"/>
    <property type="match status" value="2"/>
</dbReference>
<keyword evidence="5 16" id="KW-0812">Transmembrane</keyword>
<organism evidence="18 19">
    <name type="scientific">Daphnia galeata</name>
    <dbReference type="NCBI Taxonomy" id="27404"/>
    <lineage>
        <taxon>Eukaryota</taxon>
        <taxon>Metazoa</taxon>
        <taxon>Ecdysozoa</taxon>
        <taxon>Arthropoda</taxon>
        <taxon>Crustacea</taxon>
        <taxon>Branchiopoda</taxon>
        <taxon>Diplostraca</taxon>
        <taxon>Cladocera</taxon>
        <taxon>Anomopoda</taxon>
        <taxon>Daphniidae</taxon>
        <taxon>Daphnia</taxon>
    </lineage>
</organism>
<keyword evidence="7" id="KW-0547">Nucleotide-binding</keyword>
<dbReference type="GO" id="GO:0046872">
    <property type="term" value="F:metal ion binding"/>
    <property type="evidence" value="ECO:0007669"/>
    <property type="project" value="UniProtKB-KW"/>
</dbReference>
<dbReference type="EC" id="4.6.1.1" evidence="4"/>
<feature type="region of interest" description="Disordered" evidence="15">
    <location>
        <begin position="1490"/>
        <end position="1513"/>
    </location>
</feature>
<feature type="transmembrane region" description="Helical" evidence="16">
    <location>
        <begin position="198"/>
        <end position="217"/>
    </location>
</feature>
<dbReference type="GO" id="GO:0006171">
    <property type="term" value="P:cAMP biosynthetic process"/>
    <property type="evidence" value="ECO:0007669"/>
    <property type="project" value="UniProtKB-KW"/>
</dbReference>